<evidence type="ECO:0000259" key="3">
    <source>
        <dbReference type="Pfam" id="PF07695"/>
    </source>
</evidence>
<keyword evidence="2" id="KW-0732">Signal</keyword>
<evidence type="ECO:0000256" key="1">
    <source>
        <dbReference type="SAM" id="Phobius"/>
    </source>
</evidence>
<keyword evidence="1" id="KW-1133">Transmembrane helix</keyword>
<reference evidence="4 5" key="1">
    <citation type="submission" date="2021-05" db="EMBL/GenBank/DDBJ databases">
        <title>A Polyphasic approach of four new species of the genus Ohtaekwangia: Ohtaekwangia histidinii sp. nov., Ohtaekwangia cretensis sp. nov., Ohtaekwangia indiensis sp. nov., Ohtaekwangia reichenbachii sp. nov. from diverse environment.</title>
        <authorList>
            <person name="Octaviana S."/>
        </authorList>
    </citation>
    <scope>NUCLEOTIDE SEQUENCE [LARGE SCALE GENOMIC DNA]</scope>
    <source>
        <strain evidence="4 5">PWU20</strain>
    </source>
</reference>
<comment type="caution">
    <text evidence="4">The sequence shown here is derived from an EMBL/GenBank/DDBJ whole genome shotgun (WGS) entry which is preliminary data.</text>
</comment>
<feature type="transmembrane region" description="Helical" evidence="1">
    <location>
        <begin position="344"/>
        <end position="367"/>
    </location>
</feature>
<dbReference type="RefSeq" id="WP_254152524.1">
    <property type="nucleotide sequence ID" value="NZ_JAHESD010000006.1"/>
</dbReference>
<proteinExistence type="predicted"/>
<name>A0ABS5VRB7_9BACT</name>
<evidence type="ECO:0000256" key="2">
    <source>
        <dbReference type="SAM" id="SignalP"/>
    </source>
</evidence>
<keyword evidence="1" id="KW-0812">Transmembrane</keyword>
<feature type="domain" description="7TM-DISM receptor extracellular" evidence="3">
    <location>
        <begin position="199"/>
        <end position="391"/>
    </location>
</feature>
<sequence length="423" mass="48473">MRSLSILFLLIAIATTLQAQSVFVRQGVIDLRQWNFKEQGNVHLNGEWGFYMSQLIPPDSFPAISNVQDYIYFPSTWNESSKSLQPGKGYATYHLTVLLSKPQQLTLEVPHFYSSYALWINKKLTSSNGIVGRSKETSIPQWLPKTVSIPVSDDTLDIVIHASNYRHAKGGVRQSIIIGLHENLNFKRNVAVNSNIILIVLLGCLSGAFLFTYIFYKRNITSIYFSLLCFTWAIRAIFSNLYILTVKYPEIPWELCVKIEYITLYLAMVWAVFFLSSLFPEDVNTLFKYFFIGCNIIFVLCTVFTEASLYTQFLPVYLSFTLVLLLYSIYVLVRAVVYEREGVWYIVSSVMLGISVFTYDLIAYQGWAFFNSIITNFGYAVIFILLSMCLLYHIGMLKRTVPSQDILTFDDLYGGKPSQKNVM</sequence>
<feature type="transmembrane region" description="Helical" evidence="1">
    <location>
        <begin position="317"/>
        <end position="337"/>
    </location>
</feature>
<feature type="chain" id="PRO_5046662869" evidence="2">
    <location>
        <begin position="20"/>
        <end position="423"/>
    </location>
</feature>
<evidence type="ECO:0000313" key="5">
    <source>
        <dbReference type="Proteomes" id="UP000772618"/>
    </source>
</evidence>
<feature type="transmembrane region" description="Helical" evidence="1">
    <location>
        <begin position="196"/>
        <end position="216"/>
    </location>
</feature>
<dbReference type="Pfam" id="PF07695">
    <property type="entry name" value="7TMR-DISM_7TM"/>
    <property type="match status" value="1"/>
</dbReference>
<accession>A0ABS5VRB7</accession>
<feature type="transmembrane region" description="Helical" evidence="1">
    <location>
        <begin position="373"/>
        <end position="394"/>
    </location>
</feature>
<dbReference type="EMBL" id="JAHESD010000006">
    <property type="protein sequence ID" value="MBT1702556.1"/>
    <property type="molecule type" value="Genomic_DNA"/>
</dbReference>
<feature type="transmembrane region" description="Helical" evidence="1">
    <location>
        <begin position="262"/>
        <end position="279"/>
    </location>
</feature>
<protein>
    <submittedName>
        <fullName evidence="4">7TM-DISM domain-containing protein</fullName>
    </submittedName>
</protein>
<dbReference type="InterPro" id="IPR011623">
    <property type="entry name" value="7TMR_DISM_rcpt_extracell_dom1"/>
</dbReference>
<feature type="transmembrane region" description="Helical" evidence="1">
    <location>
        <begin position="223"/>
        <end position="242"/>
    </location>
</feature>
<organism evidence="4 5">
    <name type="scientific">Chryseosolibacter indicus</name>
    <dbReference type="NCBI Taxonomy" id="2782351"/>
    <lineage>
        <taxon>Bacteria</taxon>
        <taxon>Pseudomonadati</taxon>
        <taxon>Bacteroidota</taxon>
        <taxon>Cytophagia</taxon>
        <taxon>Cytophagales</taxon>
        <taxon>Chryseotaleaceae</taxon>
        <taxon>Chryseosolibacter</taxon>
    </lineage>
</organism>
<keyword evidence="1" id="KW-0472">Membrane</keyword>
<gene>
    <name evidence="4" type="ORF">KK060_04645</name>
</gene>
<keyword evidence="5" id="KW-1185">Reference proteome</keyword>
<feature type="transmembrane region" description="Helical" evidence="1">
    <location>
        <begin position="286"/>
        <end position="305"/>
    </location>
</feature>
<evidence type="ECO:0000313" key="4">
    <source>
        <dbReference type="EMBL" id="MBT1702556.1"/>
    </source>
</evidence>
<feature type="signal peptide" evidence="2">
    <location>
        <begin position="1"/>
        <end position="19"/>
    </location>
</feature>
<dbReference type="Proteomes" id="UP000772618">
    <property type="component" value="Unassembled WGS sequence"/>
</dbReference>